<protein>
    <submittedName>
        <fullName evidence="1">Uncharacterized protein</fullName>
    </submittedName>
</protein>
<organism evidence="1 2">
    <name type="scientific">Streptococcus sanguinis SK408</name>
    <dbReference type="NCBI Taxonomy" id="888818"/>
    <lineage>
        <taxon>Bacteria</taxon>
        <taxon>Bacillati</taxon>
        <taxon>Bacillota</taxon>
        <taxon>Bacilli</taxon>
        <taxon>Lactobacillales</taxon>
        <taxon>Streptococcaceae</taxon>
        <taxon>Streptococcus</taxon>
    </lineage>
</organism>
<accession>F2CDF1</accession>
<evidence type="ECO:0000313" key="2">
    <source>
        <dbReference type="Proteomes" id="UP000004826"/>
    </source>
</evidence>
<reference evidence="1 2" key="1">
    <citation type="submission" date="2011-02" db="EMBL/GenBank/DDBJ databases">
        <authorList>
            <person name="Muzny D."/>
            <person name="Qin X."/>
            <person name="Deng J."/>
            <person name="Jiang H."/>
            <person name="Liu Y."/>
            <person name="Qu J."/>
            <person name="Song X.-Z."/>
            <person name="Zhang L."/>
            <person name="Thornton R."/>
            <person name="Coyle M."/>
            <person name="Francisco L."/>
            <person name="Jackson L."/>
            <person name="Javaid M."/>
            <person name="Korchina V."/>
            <person name="Kovar C."/>
            <person name="Mata R."/>
            <person name="Mathew T."/>
            <person name="Ngo R."/>
            <person name="Nguyen L."/>
            <person name="Nguyen N."/>
            <person name="Okwuonu G."/>
            <person name="Ongeri F."/>
            <person name="Pham C."/>
            <person name="Simmons D."/>
            <person name="Wilczek-Boney K."/>
            <person name="Hale W."/>
            <person name="Jakkamsetti A."/>
            <person name="Pham P."/>
            <person name="Ruth R."/>
            <person name="San Lucas F."/>
            <person name="Warren J."/>
            <person name="Zhang J."/>
            <person name="Zhao Z."/>
            <person name="Zhou C."/>
            <person name="Zhu D."/>
            <person name="Lee S."/>
            <person name="Bess C."/>
            <person name="Blankenburg K."/>
            <person name="Forbes L."/>
            <person name="Fu Q."/>
            <person name="Gubbala S."/>
            <person name="Hirani K."/>
            <person name="Jayaseelan J.C."/>
            <person name="Lara F."/>
            <person name="Munidasa M."/>
            <person name="Palculict T."/>
            <person name="Patil S."/>
            <person name="Pu L.-L."/>
            <person name="Saada N."/>
            <person name="Tang L."/>
            <person name="Weissenberger G."/>
            <person name="Zhu Y."/>
            <person name="Hemphill L."/>
            <person name="Shang Y."/>
            <person name="Youmans B."/>
            <person name="Ayvaz T."/>
            <person name="Ross M."/>
            <person name="Santibanez J."/>
            <person name="Aqrawi P."/>
            <person name="Gross S."/>
            <person name="Joshi V."/>
            <person name="Fowler G."/>
            <person name="Nazareth L."/>
            <person name="Reid J."/>
            <person name="Worley K."/>
            <person name="Petrosino J."/>
            <person name="Highlander S."/>
            <person name="Gibbs R."/>
        </authorList>
    </citation>
    <scope>NUCLEOTIDE SEQUENCE [LARGE SCALE GENOMIC DNA]</scope>
    <source>
        <strain evidence="1 2">SK408</strain>
    </source>
</reference>
<proteinExistence type="predicted"/>
<dbReference type="EMBL" id="AFBE01000005">
    <property type="protein sequence ID" value="EGF19591.1"/>
    <property type="molecule type" value="Genomic_DNA"/>
</dbReference>
<sequence>MFLENSQSYLLPHSHKFPSKKEESAFTAKLLWILPFCYFIKNK</sequence>
<name>F2CDF1_STRSA</name>
<dbReference type="HOGENOM" id="CLU_3240401_0_0_9"/>
<dbReference type="PATRIC" id="fig|888818.3.peg.786"/>
<dbReference type="AlphaFoldDB" id="F2CDF1"/>
<gene>
    <name evidence="1" type="ORF">HMPREF9391_0817</name>
</gene>
<dbReference type="Proteomes" id="UP000004826">
    <property type="component" value="Unassembled WGS sequence"/>
</dbReference>
<evidence type="ECO:0000313" key="1">
    <source>
        <dbReference type="EMBL" id="EGF19591.1"/>
    </source>
</evidence>
<comment type="caution">
    <text evidence="1">The sequence shown here is derived from an EMBL/GenBank/DDBJ whole genome shotgun (WGS) entry which is preliminary data.</text>
</comment>